<dbReference type="InterPro" id="IPR003439">
    <property type="entry name" value="ABC_transporter-like_ATP-bd"/>
</dbReference>
<dbReference type="InterPro" id="IPR027417">
    <property type="entry name" value="P-loop_NTPase"/>
</dbReference>
<evidence type="ECO:0000256" key="2">
    <source>
        <dbReference type="ARBA" id="ARBA00022448"/>
    </source>
</evidence>
<dbReference type="Gene3D" id="3.40.50.300">
    <property type="entry name" value="P-loop containing nucleotide triphosphate hydrolases"/>
    <property type="match status" value="1"/>
</dbReference>
<dbReference type="AlphaFoldDB" id="A0A0A2WI65"/>
<keyword evidence="5" id="KW-0067">ATP-binding</keyword>
<evidence type="ECO:0000256" key="3">
    <source>
        <dbReference type="ARBA" id="ARBA00022458"/>
    </source>
</evidence>
<keyword evidence="3" id="KW-0536">Nodulation</keyword>
<dbReference type="SMART" id="SM00382">
    <property type="entry name" value="AAA"/>
    <property type="match status" value="1"/>
</dbReference>
<dbReference type="EMBL" id="JRKJ01000020">
    <property type="protein sequence ID" value="KGQ18402.1"/>
    <property type="molecule type" value="Genomic_DNA"/>
</dbReference>
<name>A0A0A2WI65_9GAMM</name>
<evidence type="ECO:0000256" key="4">
    <source>
        <dbReference type="ARBA" id="ARBA00022741"/>
    </source>
</evidence>
<feature type="domain" description="ABC transporter" evidence="6">
    <location>
        <begin position="2"/>
        <end position="239"/>
    </location>
</feature>
<accession>A0A0A2WI65</accession>
<dbReference type="eggNOG" id="COG4555">
    <property type="taxonomic scope" value="Bacteria"/>
</dbReference>
<reference evidence="7 8" key="1">
    <citation type="submission" date="2014-09" db="EMBL/GenBank/DDBJ databases">
        <title>Genome sequences of Lysobacter dokdonensis DS-58.</title>
        <authorList>
            <person name="Kim J.F."/>
            <person name="Kwak M.-J."/>
        </authorList>
    </citation>
    <scope>NUCLEOTIDE SEQUENCE [LARGE SCALE GENOMIC DNA]</scope>
    <source>
        <strain evidence="7 8">DS-58</strain>
    </source>
</reference>
<dbReference type="OrthoDB" id="9781337at2"/>
<evidence type="ECO:0000313" key="8">
    <source>
        <dbReference type="Proteomes" id="UP000030518"/>
    </source>
</evidence>
<evidence type="ECO:0000259" key="6">
    <source>
        <dbReference type="PROSITE" id="PS50893"/>
    </source>
</evidence>
<dbReference type="STRING" id="1300345.LF41_1402"/>
<sequence>MIVAEHLRKTFPGKGKDKAPVVAVDDVGFEARDGEITGLLGPNGAGKTTTLRMLYTLMRPESGRVLVDGTDVASDAEAARRALGVLPDARGVYKRLTARENIRYFGELHGLDAATIDTRTRALSSALQMDDFLDRQTEGFSQGQRTKTAIARALVHDPRNVILDEPTNGLDVMTTRGLREFLKQLRGEGRCVIFSSHIMQEVAALCDRIVVIAHGRVVAQGTADELRAQTNEPNLEDAFVRLIGTEEGLHA</sequence>
<dbReference type="InterPro" id="IPR050763">
    <property type="entry name" value="ABC_transporter_ATP-binding"/>
</dbReference>
<evidence type="ECO:0000313" key="7">
    <source>
        <dbReference type="EMBL" id="KGQ18402.1"/>
    </source>
</evidence>
<dbReference type="PANTHER" id="PTHR42711">
    <property type="entry name" value="ABC TRANSPORTER ATP-BINDING PROTEIN"/>
    <property type="match status" value="1"/>
</dbReference>
<comment type="caution">
    <text evidence="7">The sequence shown here is derived from an EMBL/GenBank/DDBJ whole genome shotgun (WGS) entry which is preliminary data.</text>
</comment>
<organism evidence="7 8">
    <name type="scientific">Lysobacter dokdonensis DS-58</name>
    <dbReference type="NCBI Taxonomy" id="1300345"/>
    <lineage>
        <taxon>Bacteria</taxon>
        <taxon>Pseudomonadati</taxon>
        <taxon>Pseudomonadota</taxon>
        <taxon>Gammaproteobacteria</taxon>
        <taxon>Lysobacterales</taxon>
        <taxon>Lysobacteraceae</taxon>
        <taxon>Noviluteimonas</taxon>
    </lineage>
</organism>
<keyword evidence="2" id="KW-0813">Transport</keyword>
<comment type="similarity">
    <text evidence="1">Belongs to the ABC transporter superfamily.</text>
</comment>
<dbReference type="InterPro" id="IPR003593">
    <property type="entry name" value="AAA+_ATPase"/>
</dbReference>
<dbReference type="PROSITE" id="PS50893">
    <property type="entry name" value="ABC_TRANSPORTER_2"/>
    <property type="match status" value="1"/>
</dbReference>
<protein>
    <submittedName>
        <fullName evidence="7">ABC-type Na</fullName>
    </submittedName>
</protein>
<keyword evidence="8" id="KW-1185">Reference proteome</keyword>
<proteinExistence type="inferred from homology"/>
<dbReference type="CDD" id="cd03266">
    <property type="entry name" value="ABC_NatA_sodium_exporter"/>
    <property type="match status" value="1"/>
</dbReference>
<dbReference type="GO" id="GO:0016887">
    <property type="term" value="F:ATP hydrolysis activity"/>
    <property type="evidence" value="ECO:0007669"/>
    <property type="project" value="InterPro"/>
</dbReference>
<dbReference type="RefSeq" id="WP_036170297.1">
    <property type="nucleotide sequence ID" value="NZ_JRKJ01000020.1"/>
</dbReference>
<dbReference type="Pfam" id="PF00005">
    <property type="entry name" value="ABC_tran"/>
    <property type="match status" value="1"/>
</dbReference>
<dbReference type="GO" id="GO:0005524">
    <property type="term" value="F:ATP binding"/>
    <property type="evidence" value="ECO:0007669"/>
    <property type="project" value="UniProtKB-KW"/>
</dbReference>
<evidence type="ECO:0000256" key="1">
    <source>
        <dbReference type="ARBA" id="ARBA00005417"/>
    </source>
</evidence>
<evidence type="ECO:0000256" key="5">
    <source>
        <dbReference type="ARBA" id="ARBA00022840"/>
    </source>
</evidence>
<gene>
    <name evidence="7" type="ORF">LF41_1402</name>
</gene>
<dbReference type="SUPFAM" id="SSF52540">
    <property type="entry name" value="P-loop containing nucleoside triphosphate hydrolases"/>
    <property type="match status" value="1"/>
</dbReference>
<dbReference type="PANTHER" id="PTHR42711:SF5">
    <property type="entry name" value="ABC TRANSPORTER ATP-BINDING PROTEIN NATA"/>
    <property type="match status" value="1"/>
</dbReference>
<dbReference type="PATRIC" id="fig|1300345.3.peg.2474"/>
<dbReference type="Proteomes" id="UP000030518">
    <property type="component" value="Unassembled WGS sequence"/>
</dbReference>
<keyword evidence="4" id="KW-0547">Nucleotide-binding</keyword>